<dbReference type="EMBL" id="LT635768">
    <property type="protein sequence ID" value="SGZ56921.1"/>
    <property type="molecule type" value="Genomic_DNA"/>
</dbReference>
<accession>A0A1L0C020</accession>
<protein>
    <submittedName>
        <fullName evidence="1">CIC11C00000001170</fullName>
    </submittedName>
</protein>
<dbReference type="PANTHER" id="PTHR37283">
    <property type="entry name" value="PH DOMAIN-CONTAINING PROTEIN YHR131C"/>
    <property type="match status" value="1"/>
</dbReference>
<proteinExistence type="predicted"/>
<dbReference type="PANTHER" id="PTHR37283:SF1">
    <property type="entry name" value="PH DOMAIN-CONTAINING PROTEIN YHR131C"/>
    <property type="match status" value="1"/>
</dbReference>
<reference evidence="1 2" key="1">
    <citation type="submission" date="2016-10" db="EMBL/GenBank/DDBJ databases">
        <authorList>
            <person name="de Groot N.N."/>
        </authorList>
    </citation>
    <scope>NUCLEOTIDE SEQUENCE [LARGE SCALE GENOMIC DNA]</scope>
    <source>
        <strain evidence="1 2">PYCC 4715</strain>
    </source>
</reference>
<sequence>MPTTVMDDLPPYHDDIPNYAASLEFYGLSLLKIEFDTPWNCHLSPLKPVVAELNSNQLRLYEFKADRAVISAVEALYAHQNYDDGCTGKQVEVTTDAYLFDGDAYGDDDLSGQLPTVVSKLRKHYSDKKIKRTLKKGLPAGVANNGLLFEPTSDSTVYSRFAKKYRGKLLHCYTLQNLAVGEAPSVNLQNYKEDPLKTMAHSAALLNYRNALRLRVEHVQLLLHFWSFQGMVQWYRNLSIGRDLASLLDSRVVVRFKSIPHNFSARNNALLEASAREALCHEHNTIMKQRASVTSLDSYLNCSSLSSLDSMESLLTGASSVDCSQLNLRLTTDVYGEKIVCYENLYTPAEKQYISNCIPTLNSYDKWAGNVVTVSNYHQLLPKNDSQNINQDGKVFILRNTFNSLVKGHMKNFHKSLAAMTNECKDFYVDDTGLVSIETSL</sequence>
<name>A0A1L0C020_9ASCO</name>
<organism evidence="1 2">
    <name type="scientific">Sungouiella intermedia</name>
    <dbReference type="NCBI Taxonomy" id="45354"/>
    <lineage>
        <taxon>Eukaryota</taxon>
        <taxon>Fungi</taxon>
        <taxon>Dikarya</taxon>
        <taxon>Ascomycota</taxon>
        <taxon>Saccharomycotina</taxon>
        <taxon>Pichiomycetes</taxon>
        <taxon>Metschnikowiaceae</taxon>
        <taxon>Sungouiella</taxon>
    </lineage>
</organism>
<dbReference type="AlphaFoldDB" id="A0A1L0C020"/>
<evidence type="ECO:0000313" key="1">
    <source>
        <dbReference type="EMBL" id="SGZ56921.1"/>
    </source>
</evidence>
<evidence type="ECO:0000313" key="2">
    <source>
        <dbReference type="Proteomes" id="UP000182259"/>
    </source>
</evidence>
<dbReference type="Proteomes" id="UP000182259">
    <property type="component" value="Chromosome V"/>
</dbReference>
<gene>
    <name evidence="1" type="ORF">SAMEA4029009_CIC11G00000001170</name>
</gene>